<evidence type="ECO:0000256" key="7">
    <source>
        <dbReference type="ARBA" id="ARBA00023136"/>
    </source>
</evidence>
<dbReference type="Pfam" id="PF00027">
    <property type="entry name" value="cNMP_binding"/>
    <property type="match status" value="1"/>
</dbReference>
<dbReference type="SMART" id="SM00054">
    <property type="entry name" value="EFh"/>
    <property type="match status" value="2"/>
</dbReference>
<dbReference type="SMART" id="SM00100">
    <property type="entry name" value="cNMP"/>
    <property type="match status" value="1"/>
</dbReference>
<dbReference type="Pfam" id="PF00520">
    <property type="entry name" value="Ion_trans"/>
    <property type="match status" value="1"/>
</dbReference>
<evidence type="ECO:0000259" key="10">
    <source>
        <dbReference type="PROSITE" id="PS50042"/>
    </source>
</evidence>
<dbReference type="InterPro" id="IPR018247">
    <property type="entry name" value="EF_Hand_1_Ca_BS"/>
</dbReference>
<dbReference type="GO" id="GO:0005249">
    <property type="term" value="F:voltage-gated potassium channel activity"/>
    <property type="evidence" value="ECO:0007669"/>
    <property type="project" value="TreeGrafter"/>
</dbReference>
<keyword evidence="6" id="KW-0406">Ion transport</keyword>
<dbReference type="InterPro" id="IPR002048">
    <property type="entry name" value="EF_hand_dom"/>
</dbReference>
<feature type="domain" description="EF-hand" evidence="11">
    <location>
        <begin position="26"/>
        <end position="61"/>
    </location>
</feature>
<dbReference type="InterPro" id="IPR014710">
    <property type="entry name" value="RmlC-like_jellyroll"/>
</dbReference>
<dbReference type="GO" id="GO:0005509">
    <property type="term" value="F:calcium ion binding"/>
    <property type="evidence" value="ECO:0007669"/>
    <property type="project" value="InterPro"/>
</dbReference>
<evidence type="ECO:0008006" key="14">
    <source>
        <dbReference type="Google" id="ProtNLM"/>
    </source>
</evidence>
<evidence type="ECO:0000256" key="8">
    <source>
        <dbReference type="SAM" id="MobiDB-lite"/>
    </source>
</evidence>
<dbReference type="SUPFAM" id="SSF81324">
    <property type="entry name" value="Voltage-gated potassium channels"/>
    <property type="match status" value="1"/>
</dbReference>
<dbReference type="PROSITE" id="PS50222">
    <property type="entry name" value="EF_HAND_2"/>
    <property type="match status" value="2"/>
</dbReference>
<dbReference type="InterPro" id="IPR051413">
    <property type="entry name" value="K/Na_HCN_channel"/>
</dbReference>
<feature type="region of interest" description="Disordered" evidence="8">
    <location>
        <begin position="716"/>
        <end position="735"/>
    </location>
</feature>
<feature type="compositionally biased region" description="Polar residues" evidence="8">
    <location>
        <begin position="666"/>
        <end position="682"/>
    </location>
</feature>
<proteinExistence type="predicted"/>
<dbReference type="Proteomes" id="UP001230188">
    <property type="component" value="Unassembled WGS sequence"/>
</dbReference>
<keyword evidence="3 9" id="KW-0812">Transmembrane</keyword>
<reference evidence="12" key="1">
    <citation type="submission" date="2023-01" db="EMBL/GenBank/DDBJ databases">
        <title>Metagenome sequencing of chrysophaentin producing Chrysophaeum taylorii.</title>
        <authorList>
            <person name="Davison J."/>
            <person name="Bewley C."/>
        </authorList>
    </citation>
    <scope>NUCLEOTIDE SEQUENCE</scope>
    <source>
        <strain evidence="12">NIES-1699</strain>
    </source>
</reference>
<keyword evidence="2" id="KW-0813">Transport</keyword>
<dbReference type="SUPFAM" id="SSF51206">
    <property type="entry name" value="cAMP-binding domain-like"/>
    <property type="match status" value="1"/>
</dbReference>
<keyword evidence="5 9" id="KW-1133">Transmembrane helix</keyword>
<dbReference type="InterPro" id="IPR018490">
    <property type="entry name" value="cNMP-bd_dom_sf"/>
</dbReference>
<evidence type="ECO:0000256" key="1">
    <source>
        <dbReference type="ARBA" id="ARBA00004141"/>
    </source>
</evidence>
<feature type="transmembrane region" description="Helical" evidence="9">
    <location>
        <begin position="341"/>
        <end position="366"/>
    </location>
</feature>
<comment type="caution">
    <text evidence="12">The sequence shown here is derived from an EMBL/GenBank/DDBJ whole genome shotgun (WGS) entry which is preliminary data.</text>
</comment>
<dbReference type="SUPFAM" id="SSF47473">
    <property type="entry name" value="EF-hand"/>
    <property type="match status" value="1"/>
</dbReference>
<sequence>MDTNGDGQLDPEELQHVFEACGRGFITVPVIASFIDDFDHDGNGKLSFPEFLRVWNSTSTHPVLMQAMREGVQELARAPKKTQIGDSRYVLHPYAPFNAEWELYFTFLLAVTVILLPISLAFEQLGCRLRWINLFIDLCFIADIFKHFNTGFVDEEGVLIMDRRMVAWHYAKRCFIVDVVSSFPYDMFNFNFSLSCGSDDLAYAKATRLLKLVRLFRIMKIFRLLRFSTTVTKMRSALLHYEDKYHISLPESLIKMSQLFGLLLLGAHWIGCLQFMVAAEAGFPKDSWVKATSLHDAPVGRQYIWSYYKALSQMILIGFEVPSAVNQRCDSVTEWCAIEHWLTLACLYLGAIFYSLLISNISMILLSSDVGARNYRDKLQQINEYMRSKGLPAALRDKVKEYYLVQYAEGKMFDEEKILCELTPSLRNEVLYHNMRDLFAKVPLLATFPPALTKAIVSRLEVTVALEGDAIFFENASGDRMYFIYTGVFDISQAGVLIESIADGCYFGDCAVVIGCARTATVTSTTVSISYAITRNGLNAALERAPNEILAYIQLVARSRYERMQHYRNQSANADSEEMMLLEDQEDFKTEIYRDALRQHMEEEAGDDNFRDGELVDGIGTTTTPAFSRFMSMFCKQPIPPATNRIYIQRADDDYDSPPRKDEARSSSGSAHSQVLSACSSPTHRHSRERQRASFIGKFKPPETYVSEQIVRIRRLKRQAKSQHPDYREPKRKVFQRTLKARQTLRS</sequence>
<dbReference type="InterPro" id="IPR011992">
    <property type="entry name" value="EF-hand-dom_pair"/>
</dbReference>
<dbReference type="Gene3D" id="1.10.287.70">
    <property type="match status" value="1"/>
</dbReference>
<dbReference type="CDD" id="cd00051">
    <property type="entry name" value="EFh"/>
    <property type="match status" value="1"/>
</dbReference>
<keyword evidence="13" id="KW-1185">Reference proteome</keyword>
<dbReference type="PROSITE" id="PS50042">
    <property type="entry name" value="CNMP_BINDING_3"/>
    <property type="match status" value="1"/>
</dbReference>
<feature type="transmembrane region" description="Helical" evidence="9">
    <location>
        <begin position="103"/>
        <end position="122"/>
    </location>
</feature>
<gene>
    <name evidence="12" type="ORF">CTAYLR_007770</name>
</gene>
<feature type="domain" description="Cyclic nucleotide-binding" evidence="10">
    <location>
        <begin position="444"/>
        <end position="542"/>
    </location>
</feature>
<evidence type="ECO:0000259" key="11">
    <source>
        <dbReference type="PROSITE" id="PS50222"/>
    </source>
</evidence>
<name>A0AAD7UMA6_9STRA</name>
<dbReference type="PANTHER" id="PTHR45689">
    <property type="entry name" value="I[[H]] CHANNEL, ISOFORM E"/>
    <property type="match status" value="1"/>
</dbReference>
<dbReference type="EMBL" id="JAQMWT010000102">
    <property type="protein sequence ID" value="KAJ8610478.1"/>
    <property type="molecule type" value="Genomic_DNA"/>
</dbReference>
<keyword evidence="4" id="KW-0106">Calcium</keyword>
<protein>
    <recommendedName>
        <fullName evidence="14">Calmodulin</fullName>
    </recommendedName>
</protein>
<evidence type="ECO:0000313" key="13">
    <source>
        <dbReference type="Proteomes" id="UP001230188"/>
    </source>
</evidence>
<dbReference type="PANTHER" id="PTHR45689:SF5">
    <property type="entry name" value="I[[H]] CHANNEL, ISOFORM E"/>
    <property type="match status" value="1"/>
</dbReference>
<dbReference type="InterPro" id="IPR005821">
    <property type="entry name" value="Ion_trans_dom"/>
</dbReference>
<organism evidence="12 13">
    <name type="scientific">Chrysophaeum taylorii</name>
    <dbReference type="NCBI Taxonomy" id="2483200"/>
    <lineage>
        <taxon>Eukaryota</taxon>
        <taxon>Sar</taxon>
        <taxon>Stramenopiles</taxon>
        <taxon>Ochrophyta</taxon>
        <taxon>Pelagophyceae</taxon>
        <taxon>Pelagomonadales</taxon>
        <taxon>Pelagomonadaceae</taxon>
        <taxon>Chrysophaeum</taxon>
    </lineage>
</organism>
<dbReference type="GO" id="GO:0003254">
    <property type="term" value="P:regulation of membrane depolarization"/>
    <property type="evidence" value="ECO:0007669"/>
    <property type="project" value="TreeGrafter"/>
</dbReference>
<dbReference type="Pfam" id="PF13499">
    <property type="entry name" value="EF-hand_7"/>
    <property type="match status" value="1"/>
</dbReference>
<dbReference type="PROSITE" id="PS00018">
    <property type="entry name" value="EF_HAND_1"/>
    <property type="match status" value="2"/>
</dbReference>
<evidence type="ECO:0000256" key="6">
    <source>
        <dbReference type="ARBA" id="ARBA00023065"/>
    </source>
</evidence>
<dbReference type="InterPro" id="IPR000595">
    <property type="entry name" value="cNMP-bd_dom"/>
</dbReference>
<evidence type="ECO:0000256" key="5">
    <source>
        <dbReference type="ARBA" id="ARBA00022989"/>
    </source>
</evidence>
<evidence type="ECO:0000256" key="3">
    <source>
        <dbReference type="ARBA" id="ARBA00022692"/>
    </source>
</evidence>
<evidence type="ECO:0000256" key="4">
    <source>
        <dbReference type="ARBA" id="ARBA00022837"/>
    </source>
</evidence>
<accession>A0AAD7UMA6</accession>
<dbReference type="Gene3D" id="1.10.238.10">
    <property type="entry name" value="EF-hand"/>
    <property type="match status" value="1"/>
</dbReference>
<dbReference type="AlphaFoldDB" id="A0AAD7UMA6"/>
<feature type="region of interest" description="Disordered" evidence="8">
    <location>
        <begin position="652"/>
        <end position="694"/>
    </location>
</feature>
<evidence type="ECO:0000256" key="2">
    <source>
        <dbReference type="ARBA" id="ARBA00022448"/>
    </source>
</evidence>
<feature type="domain" description="EF-hand" evidence="11">
    <location>
        <begin position="1"/>
        <end position="24"/>
    </location>
</feature>
<dbReference type="GO" id="GO:0098855">
    <property type="term" value="C:HCN channel complex"/>
    <property type="evidence" value="ECO:0007669"/>
    <property type="project" value="TreeGrafter"/>
</dbReference>
<comment type="subcellular location">
    <subcellularLocation>
        <location evidence="1">Membrane</location>
        <topology evidence="1">Multi-pass membrane protein</topology>
    </subcellularLocation>
</comment>
<evidence type="ECO:0000256" key="9">
    <source>
        <dbReference type="SAM" id="Phobius"/>
    </source>
</evidence>
<dbReference type="GO" id="GO:0035725">
    <property type="term" value="P:sodium ion transmembrane transport"/>
    <property type="evidence" value="ECO:0007669"/>
    <property type="project" value="TreeGrafter"/>
</dbReference>
<keyword evidence="7 9" id="KW-0472">Membrane</keyword>
<evidence type="ECO:0000313" key="12">
    <source>
        <dbReference type="EMBL" id="KAJ8610478.1"/>
    </source>
</evidence>
<dbReference type="Gene3D" id="1.10.287.630">
    <property type="entry name" value="Helix hairpin bin"/>
    <property type="match status" value="1"/>
</dbReference>
<dbReference type="Gene3D" id="2.60.120.10">
    <property type="entry name" value="Jelly Rolls"/>
    <property type="match status" value="1"/>
</dbReference>